<evidence type="ECO:0000256" key="1">
    <source>
        <dbReference type="ARBA" id="ARBA00008891"/>
    </source>
</evidence>
<dbReference type="InterPro" id="IPR013783">
    <property type="entry name" value="Ig-like_fold"/>
</dbReference>
<name>A0A3S3R5T9_9SPHI</name>
<evidence type="ECO:0000259" key="5">
    <source>
        <dbReference type="Pfam" id="PF01095"/>
    </source>
</evidence>
<dbReference type="EMBL" id="SAYW01000004">
    <property type="protein sequence ID" value="RWU06463.1"/>
    <property type="molecule type" value="Genomic_DNA"/>
</dbReference>
<dbReference type="Gene3D" id="2.160.20.10">
    <property type="entry name" value="Single-stranded right-handed beta-helix, Pectin lyase-like"/>
    <property type="match status" value="1"/>
</dbReference>
<evidence type="ECO:0000256" key="2">
    <source>
        <dbReference type="ARBA" id="ARBA00022801"/>
    </source>
</evidence>
<evidence type="ECO:0000313" key="8">
    <source>
        <dbReference type="Proteomes" id="UP000284120"/>
    </source>
</evidence>
<dbReference type="InterPro" id="IPR012334">
    <property type="entry name" value="Pectin_lyas_fold"/>
</dbReference>
<dbReference type="InterPro" id="IPR026444">
    <property type="entry name" value="Secre_tail"/>
</dbReference>
<evidence type="ECO:0000256" key="4">
    <source>
        <dbReference type="SAM" id="SignalP"/>
    </source>
</evidence>
<dbReference type="InterPro" id="IPR000070">
    <property type="entry name" value="Pectinesterase_cat"/>
</dbReference>
<dbReference type="InterPro" id="IPR011050">
    <property type="entry name" value="Pectin_lyase_fold/virulence"/>
</dbReference>
<dbReference type="SUPFAM" id="SSF51126">
    <property type="entry name" value="Pectin lyase-like"/>
    <property type="match status" value="1"/>
</dbReference>
<feature type="signal peptide" evidence="4">
    <location>
        <begin position="1"/>
        <end position="23"/>
    </location>
</feature>
<dbReference type="Gene3D" id="2.60.40.10">
    <property type="entry name" value="Immunoglobulins"/>
    <property type="match status" value="1"/>
</dbReference>
<keyword evidence="3" id="KW-0063">Aspartyl esterase</keyword>
<organism evidence="7 8">
    <name type="scientific">Pedobacter chitinilyticus</name>
    <dbReference type="NCBI Taxonomy" id="2233776"/>
    <lineage>
        <taxon>Bacteria</taxon>
        <taxon>Pseudomonadati</taxon>
        <taxon>Bacteroidota</taxon>
        <taxon>Sphingobacteriia</taxon>
        <taxon>Sphingobacteriales</taxon>
        <taxon>Sphingobacteriaceae</taxon>
        <taxon>Pedobacter</taxon>
    </lineage>
</organism>
<dbReference type="GO" id="GO:0030599">
    <property type="term" value="F:pectinesterase activity"/>
    <property type="evidence" value="ECO:0007669"/>
    <property type="project" value="InterPro"/>
</dbReference>
<accession>A0A3S3R5T9</accession>
<evidence type="ECO:0000313" key="7">
    <source>
        <dbReference type="EMBL" id="RWU06463.1"/>
    </source>
</evidence>
<feature type="domain" description="Pectinesterase catalytic" evidence="5">
    <location>
        <begin position="27"/>
        <end position="316"/>
    </location>
</feature>
<dbReference type="PANTHER" id="PTHR31321">
    <property type="entry name" value="ACYL-COA THIOESTER HYDROLASE YBHC-RELATED"/>
    <property type="match status" value="1"/>
</dbReference>
<dbReference type="Proteomes" id="UP000284120">
    <property type="component" value="Unassembled WGS sequence"/>
</dbReference>
<protein>
    <submittedName>
        <fullName evidence="7">T9SS type A sorting domain-containing protein</fullName>
    </submittedName>
</protein>
<dbReference type="GO" id="GO:0009279">
    <property type="term" value="C:cell outer membrane"/>
    <property type="evidence" value="ECO:0007669"/>
    <property type="project" value="TreeGrafter"/>
</dbReference>
<comment type="caution">
    <text evidence="7">The sequence shown here is derived from an EMBL/GenBank/DDBJ whole genome shotgun (WGS) entry which is preliminary data.</text>
</comment>
<keyword evidence="2" id="KW-0378">Hydrolase</keyword>
<proteinExistence type="inferred from homology"/>
<dbReference type="PANTHER" id="PTHR31321:SF57">
    <property type="entry name" value="PECTINESTERASE 53-RELATED"/>
    <property type="match status" value="1"/>
</dbReference>
<dbReference type="GO" id="GO:0042545">
    <property type="term" value="P:cell wall modification"/>
    <property type="evidence" value="ECO:0007669"/>
    <property type="project" value="InterPro"/>
</dbReference>
<feature type="domain" description="Secretion system C-terminal sorting" evidence="6">
    <location>
        <begin position="1389"/>
        <end position="1460"/>
    </location>
</feature>
<evidence type="ECO:0000256" key="3">
    <source>
        <dbReference type="ARBA" id="ARBA00023085"/>
    </source>
</evidence>
<dbReference type="RefSeq" id="WP_113648074.1">
    <property type="nucleotide sequence ID" value="NZ_QMHN01000004.1"/>
</dbReference>
<sequence length="1462" mass="157447">MKSHLLKTIFGMVLCLVAFKVRAQYQATVDPSGAGNYTTIQAALNAAPSNATSPYRIFIKKGVYYENLTIGKPFIQFIGEDVAKTIITYNNYNGKNIPGGGTYGTANSASVIINADDFSAAHLTFENTTGDAPQALAINVSGDRASFKNCRFLGGQDTFLSYNSKYPQSLYKCYIEGVVDFIFGNAKTVFDECTIYPRDRVDNQASSYITASNTRESKGLLFRNCEIIANRGTTKYVLGRPWQNDAATAEPKATSATVFVNTKMSNVVKPEGWSIWDAGTDVSKIIYAEYNSMDMSGNPLNVASRVSWSKQLNASEAAGYLDNNVVFKDRNNVVWDPYAVFLDGNAVPANKLAISNFKYTKTGTELTFKWNLNWPENNVTYRLYRIADGGNPVLVNEQIITGNDVNLAYAPSTGKEVVPPSMSTYEYYVEASSANGTVRSESATIAAIPVMTLTGSLQAFKQGIDKPSATQVLTLSGEYLQTDVTVTPPANFEVSADNGVTWKNNVSPLLLTVTNGLLASKSVLVRLNASTAGLYSGNVTFVSGTGSHNKTIAASGETYNQPLVNSKGIASISFTQNVNASYLREGVTSATLDLKSYILSNQASGNNVPFSTTSGVQFAPAADGGSWQTDNGLKNMTDKTKHIEITVKPSTTYEIRVDSILFNLAVFNTTGNFAIEYSTDNFATSTLLKAGLLNGNPLVVTGSYPTFADGTWLLENQNAGVKRYAFALNGATGINVSPSQELKIRLYFRTGSSSATRYVTLKNVDIKGDVGLAAKEGDYRTISSGAWLDPSIWQKMVAGTWSAAPTIPHFGTGQTSFIQANHTIIAPNMTDLTTAQSGSYGYVNSFVVRDGGKLIVESGKILGMHRDQLYQIDGEFENNGTVNNDGKYDLIINGLVTNNGALKVDQTGSNVFIKGKLINKSTVNYNYVTVKDGGVYEHAANSNTMPAVITFEDGSTFLISGITTSQTGILKNTLSYYNVVWNNTGQSNYYAFQGNLTANIRGKFTVNSTGTTYIALLNANGTIGLGSYEQNGGRVVIRENGTVNAVLNVAGDFVVNSGTFESNSAASVKLNLKGATGVYKYNDATTLLKNLTVDIVGNYALQSPVVSDNLTVETGILTLGNNSLTVNSITRDNTATGYVITNGTGSLIVKNIGSTNTLIPLGTSVGYSPLSISNTGTSNDFSVSLKIGIDNTLPFNPTKSVNLQWNITPSGAGANANLQFQWAAANHNAGFSTSSPISVANYHAGTYVGYGATLGGTNPYTATVIGITQFSPFVVVNDGVLPLDLLSFEAKKSGTKTNPQVTVNWKTANERNTEKFEVLRRSETSTFEVVNVQSSKNTAGEHDYSFVDRSPLMGKNYYQLKQYDKDGKVTFSEVSLVDIQDLTMALVAFPNPTESLATLNFATLAVNTEVVVYDLQGRKQMSQWAKKGENSTTLDFSTLPKGLYFINLLSEGKKQTLKIIRK</sequence>
<comment type="similarity">
    <text evidence="1">Belongs to the pectinesterase family.</text>
</comment>
<gene>
    <name evidence="7" type="ORF">DPV69_14340</name>
</gene>
<dbReference type="Pfam" id="PF18962">
    <property type="entry name" value="Por_Secre_tail"/>
    <property type="match status" value="1"/>
</dbReference>
<dbReference type="Pfam" id="PF01095">
    <property type="entry name" value="Pectinesterase"/>
    <property type="match status" value="1"/>
</dbReference>
<keyword evidence="8" id="KW-1185">Reference proteome</keyword>
<dbReference type="NCBIfam" id="TIGR04183">
    <property type="entry name" value="Por_Secre_tail"/>
    <property type="match status" value="1"/>
</dbReference>
<evidence type="ECO:0000259" key="6">
    <source>
        <dbReference type="Pfam" id="PF18962"/>
    </source>
</evidence>
<feature type="chain" id="PRO_5018598178" evidence="4">
    <location>
        <begin position="24"/>
        <end position="1462"/>
    </location>
</feature>
<keyword evidence="4" id="KW-0732">Signal</keyword>
<dbReference type="OrthoDB" id="9803616at2"/>
<reference evidence="7 8" key="1">
    <citation type="submission" date="2018-06" db="EMBL/GenBank/DDBJ databases">
        <title>Pedobacter endophyticus sp. nov., an endophytic bacterium isolated from a leaf of Triticum aestivum.</title>
        <authorList>
            <person name="Zhang L."/>
        </authorList>
    </citation>
    <scope>NUCLEOTIDE SEQUENCE [LARGE SCALE GENOMIC DNA]</scope>
    <source>
        <strain evidence="7 8">CM134L-2</strain>
    </source>
</reference>